<protein>
    <submittedName>
        <fullName evidence="1">Uncharacterized protein</fullName>
    </submittedName>
</protein>
<proteinExistence type="predicted"/>
<gene>
    <name evidence="1" type="ORF">FOYG_17294</name>
</gene>
<reference evidence="1 2" key="1">
    <citation type="submission" date="2011-06" db="EMBL/GenBank/DDBJ databases">
        <title>The Genome Sequence of Fusarium oxysporum FOSC 3-a.</title>
        <authorList>
            <consortium name="The Broad Institute Genome Sequencing Platform"/>
            <person name="Ma L.-J."/>
            <person name="Gale L.R."/>
            <person name="Schwartz D.C."/>
            <person name="Zhou S."/>
            <person name="Corby-Kistler H."/>
            <person name="Young S.K."/>
            <person name="Zeng Q."/>
            <person name="Gargeya S."/>
            <person name="Fitzgerald M."/>
            <person name="Haas B."/>
            <person name="Abouelleil A."/>
            <person name="Alvarado L."/>
            <person name="Arachchi H.M."/>
            <person name="Berlin A."/>
            <person name="Brown A."/>
            <person name="Chapman S.B."/>
            <person name="Chen Z."/>
            <person name="Dunbar C."/>
            <person name="Freedman E."/>
            <person name="Gearin G."/>
            <person name="Gellesch M."/>
            <person name="Goldberg J."/>
            <person name="Griggs A."/>
            <person name="Gujja S."/>
            <person name="Heiman D."/>
            <person name="Howarth C."/>
            <person name="Larson L."/>
            <person name="Lui A."/>
            <person name="MacDonald P.J.P."/>
            <person name="Mehta T."/>
            <person name="Montmayeur A."/>
            <person name="Murphy C."/>
            <person name="Neiman D."/>
            <person name="Pearson M."/>
            <person name="Priest M."/>
            <person name="Roberts A."/>
            <person name="Saif S."/>
            <person name="Shea T."/>
            <person name="Shenoy N."/>
            <person name="Sisk P."/>
            <person name="Stolte C."/>
            <person name="Sykes S."/>
            <person name="Wortman J."/>
            <person name="Nusbaum C."/>
            <person name="Birren B."/>
        </authorList>
    </citation>
    <scope>NUCLEOTIDE SEQUENCE [LARGE SCALE GENOMIC DNA]</scope>
    <source>
        <strain evidence="2">FOSC 3-a</strain>
    </source>
</reference>
<sequence length="141" mass="15667">MAPSQTRLLNLVRVAPEASGANLLPDWFPQRVARVKRLITGRSTGPESPIPCSGVAKTTRRLGGSSLITSCWSSAHPFSCGSRWLSRFRNGASQHTERDDWVRRRRGTRALRRAVGVSCMRPPLVSLLRDHETFMTASRAL</sequence>
<evidence type="ECO:0000313" key="2">
    <source>
        <dbReference type="Proteomes" id="UP000030753"/>
    </source>
</evidence>
<dbReference type="HOGENOM" id="CLU_1825349_0_0_1"/>
<dbReference type="EMBL" id="JH717861">
    <property type="protein sequence ID" value="EWY79548.1"/>
    <property type="molecule type" value="Genomic_DNA"/>
</dbReference>
<organism evidence="1 2">
    <name type="scientific">Fusarium oxysporum NRRL 32931</name>
    <dbReference type="NCBI Taxonomy" id="660029"/>
    <lineage>
        <taxon>Eukaryota</taxon>
        <taxon>Fungi</taxon>
        <taxon>Dikarya</taxon>
        <taxon>Ascomycota</taxon>
        <taxon>Pezizomycotina</taxon>
        <taxon>Sordariomycetes</taxon>
        <taxon>Hypocreomycetidae</taxon>
        <taxon>Hypocreales</taxon>
        <taxon>Nectriaceae</taxon>
        <taxon>Fusarium</taxon>
        <taxon>Fusarium oxysporum species complex</taxon>
    </lineage>
</organism>
<evidence type="ECO:0000313" key="1">
    <source>
        <dbReference type="EMBL" id="EWY79548.1"/>
    </source>
</evidence>
<dbReference type="AlphaFoldDB" id="W9HAG7"/>
<name>W9HAG7_FUSOX</name>
<accession>W9HAG7</accession>
<dbReference type="Proteomes" id="UP000030753">
    <property type="component" value="Unassembled WGS sequence"/>
</dbReference>